<dbReference type="PANTHER" id="PTHR13416:SF2">
    <property type="entry name" value="TRANSMEMBRANE PROTEIN 43"/>
    <property type="match status" value="1"/>
</dbReference>
<keyword evidence="5 10" id="KW-0812">Transmembrane</keyword>
<evidence type="ECO:0000256" key="1">
    <source>
        <dbReference type="ARBA" id="ARBA00004127"/>
    </source>
</evidence>
<dbReference type="EMBL" id="OU895877">
    <property type="protein sequence ID" value="CAG9799980.1"/>
    <property type="molecule type" value="Genomic_DNA"/>
</dbReference>
<feature type="transmembrane region" description="Helical" evidence="10">
    <location>
        <begin position="324"/>
        <end position="341"/>
    </location>
</feature>
<dbReference type="Pfam" id="PF07787">
    <property type="entry name" value="TMEM43"/>
    <property type="match status" value="1"/>
</dbReference>
<evidence type="ECO:0000313" key="11">
    <source>
        <dbReference type="EMBL" id="CAG9799980.1"/>
    </source>
</evidence>
<organism evidence="11 12">
    <name type="scientific">Chironomus riparius</name>
    <dbReference type="NCBI Taxonomy" id="315576"/>
    <lineage>
        <taxon>Eukaryota</taxon>
        <taxon>Metazoa</taxon>
        <taxon>Ecdysozoa</taxon>
        <taxon>Arthropoda</taxon>
        <taxon>Hexapoda</taxon>
        <taxon>Insecta</taxon>
        <taxon>Pterygota</taxon>
        <taxon>Neoptera</taxon>
        <taxon>Endopterygota</taxon>
        <taxon>Diptera</taxon>
        <taxon>Nematocera</taxon>
        <taxon>Chironomoidea</taxon>
        <taxon>Chironomidae</taxon>
        <taxon>Chironominae</taxon>
        <taxon>Chironomus</taxon>
    </lineage>
</organism>
<dbReference type="GO" id="GO:0006629">
    <property type="term" value="P:lipid metabolic process"/>
    <property type="evidence" value="ECO:0007669"/>
    <property type="project" value="TreeGrafter"/>
</dbReference>
<accession>A0A9N9RPC8</accession>
<evidence type="ECO:0000256" key="6">
    <source>
        <dbReference type="ARBA" id="ARBA00022824"/>
    </source>
</evidence>
<dbReference type="InterPro" id="IPR012430">
    <property type="entry name" value="TMEM43_fam"/>
</dbReference>
<dbReference type="PANTHER" id="PTHR13416">
    <property type="match status" value="1"/>
</dbReference>
<comment type="subcellular location">
    <subcellularLocation>
        <location evidence="1">Endomembrane system</location>
        <topology evidence="1">Multi-pass membrane protein</topology>
    </subcellularLocation>
    <subcellularLocation>
        <location evidence="3">Endoplasmic reticulum membrane</location>
    </subcellularLocation>
    <subcellularLocation>
        <location evidence="2">Nucleus envelope</location>
    </subcellularLocation>
</comment>
<keyword evidence="12" id="KW-1185">Reference proteome</keyword>
<evidence type="ECO:0000256" key="10">
    <source>
        <dbReference type="SAM" id="Phobius"/>
    </source>
</evidence>
<comment type="similarity">
    <text evidence="4">Belongs to the TMEM43 family.</text>
</comment>
<keyword evidence="6" id="KW-0256">Endoplasmic reticulum</keyword>
<feature type="transmembrane region" description="Helical" evidence="10">
    <location>
        <begin position="283"/>
        <end position="304"/>
    </location>
</feature>
<evidence type="ECO:0000256" key="4">
    <source>
        <dbReference type="ARBA" id="ARBA00006627"/>
    </source>
</evidence>
<dbReference type="GO" id="GO:0005789">
    <property type="term" value="C:endoplasmic reticulum membrane"/>
    <property type="evidence" value="ECO:0007669"/>
    <property type="project" value="UniProtKB-SubCell"/>
</dbReference>
<evidence type="ECO:0000256" key="3">
    <source>
        <dbReference type="ARBA" id="ARBA00004586"/>
    </source>
</evidence>
<evidence type="ECO:0000256" key="8">
    <source>
        <dbReference type="ARBA" id="ARBA00023136"/>
    </source>
</evidence>
<reference evidence="11" key="1">
    <citation type="submission" date="2022-01" db="EMBL/GenBank/DDBJ databases">
        <authorList>
            <person name="King R."/>
        </authorList>
    </citation>
    <scope>NUCLEOTIDE SEQUENCE</scope>
</reference>
<evidence type="ECO:0000256" key="7">
    <source>
        <dbReference type="ARBA" id="ARBA00022989"/>
    </source>
</evidence>
<sequence>MLNLIFKEYRRNLIQNTLGIIFFIIGSFILNRNEGRLFKFHSSLNEAYNDAITIKFDNAGYYRERSRDYEDKLVHFTGEIQVHEALGETSYNILVQAVKLRKIVEIYQWQEEYTENKFELTDESFSRNYYYYQEWSEKLIDSRNFHSLSHQNPRQKSVQSKITIAEKVYIGGFEISDEAKYMFNTWIEITSDTKPEDYFIKMHGNAYYHTEDLFNLQTGDMRIRFQFAGLEGDVYTIVGRFQKGKINPFINKRGRKILLLSKGTLSKEEIFHLEHSAITKDIWFTRFFSFILIMFAVSTTESFSRVLYARTRFTFLIVNSQNQFYSFVKISLIYCIIIYILRHSLHYAGILEQ</sequence>
<dbReference type="OrthoDB" id="410725at2759"/>
<evidence type="ECO:0000256" key="9">
    <source>
        <dbReference type="ARBA" id="ARBA00023242"/>
    </source>
</evidence>
<proteinExistence type="inferred from homology"/>
<dbReference type="GO" id="GO:0005637">
    <property type="term" value="C:nuclear inner membrane"/>
    <property type="evidence" value="ECO:0007669"/>
    <property type="project" value="TreeGrafter"/>
</dbReference>
<name>A0A9N9RPC8_9DIPT</name>
<feature type="transmembrane region" description="Helical" evidence="10">
    <location>
        <begin position="12"/>
        <end position="30"/>
    </location>
</feature>
<evidence type="ECO:0000313" key="12">
    <source>
        <dbReference type="Proteomes" id="UP001153620"/>
    </source>
</evidence>
<keyword evidence="7 10" id="KW-1133">Transmembrane helix</keyword>
<keyword evidence="9" id="KW-0539">Nucleus</keyword>
<evidence type="ECO:0000256" key="2">
    <source>
        <dbReference type="ARBA" id="ARBA00004259"/>
    </source>
</evidence>
<dbReference type="Proteomes" id="UP001153620">
    <property type="component" value="Chromosome 1"/>
</dbReference>
<gene>
    <name evidence="11" type="ORF">CHIRRI_LOCUS2937</name>
</gene>
<protein>
    <submittedName>
        <fullName evidence="11">Uncharacterized protein</fullName>
    </submittedName>
</protein>
<dbReference type="AlphaFoldDB" id="A0A9N9RPC8"/>
<dbReference type="GO" id="GO:0071763">
    <property type="term" value="P:nuclear membrane organization"/>
    <property type="evidence" value="ECO:0007669"/>
    <property type="project" value="TreeGrafter"/>
</dbReference>
<keyword evidence="8 10" id="KW-0472">Membrane</keyword>
<evidence type="ECO:0000256" key="5">
    <source>
        <dbReference type="ARBA" id="ARBA00022692"/>
    </source>
</evidence>
<reference evidence="11" key="2">
    <citation type="submission" date="2022-10" db="EMBL/GenBank/DDBJ databases">
        <authorList>
            <consortium name="ENA_rothamsted_submissions"/>
            <consortium name="culmorum"/>
            <person name="King R."/>
        </authorList>
    </citation>
    <scope>NUCLEOTIDE SEQUENCE</scope>
</reference>